<dbReference type="AlphaFoldDB" id="A0A0F7SUA9"/>
<sequence length="199" mass="21756">MREELTPLSNSVGEQSSEVNTLGLSFLQPIDVLTTDTVQSTPPPLSGRTRKQKVEMHIALPVMPPSFSSRMFQRSKAHRPQRHSSSSSYPPPPSLTTSSASPSFSPEPSPSQTRPKVRTRSSQNSPLAINSFFYNVPEAAPVPDRLKTSPLITSAQSPFHRRCLSPPLVPALIYVVLPNLFAGVGQSDVYTSVFVEDEI</sequence>
<reference evidence="2" key="1">
    <citation type="submission" date="2014-08" db="EMBL/GenBank/DDBJ databases">
        <authorList>
            <person name="Sharma Rahul"/>
            <person name="Thines Marco"/>
        </authorList>
    </citation>
    <scope>NUCLEOTIDE SEQUENCE</scope>
</reference>
<proteinExistence type="predicted"/>
<feature type="compositionally biased region" description="Basic residues" evidence="1">
    <location>
        <begin position="73"/>
        <end position="82"/>
    </location>
</feature>
<protein>
    <submittedName>
        <fullName evidence="2">Uncharacterized protein</fullName>
    </submittedName>
</protein>
<evidence type="ECO:0000256" key="1">
    <source>
        <dbReference type="SAM" id="MobiDB-lite"/>
    </source>
</evidence>
<feature type="compositionally biased region" description="Low complexity" evidence="1">
    <location>
        <begin position="95"/>
        <end position="106"/>
    </location>
</feature>
<organism evidence="2">
    <name type="scientific">Phaffia rhodozyma</name>
    <name type="common">Yeast</name>
    <name type="synonym">Xanthophyllomyces dendrorhous</name>
    <dbReference type="NCBI Taxonomy" id="264483"/>
    <lineage>
        <taxon>Eukaryota</taxon>
        <taxon>Fungi</taxon>
        <taxon>Dikarya</taxon>
        <taxon>Basidiomycota</taxon>
        <taxon>Agaricomycotina</taxon>
        <taxon>Tremellomycetes</taxon>
        <taxon>Cystofilobasidiales</taxon>
        <taxon>Mrakiaceae</taxon>
        <taxon>Phaffia</taxon>
    </lineage>
</organism>
<evidence type="ECO:0000313" key="2">
    <source>
        <dbReference type="EMBL" id="CED85051.1"/>
    </source>
</evidence>
<dbReference type="EMBL" id="LN483332">
    <property type="protein sequence ID" value="CED85051.1"/>
    <property type="molecule type" value="Genomic_DNA"/>
</dbReference>
<feature type="region of interest" description="Disordered" evidence="1">
    <location>
        <begin position="33"/>
        <end position="123"/>
    </location>
</feature>
<name>A0A0F7SUA9_PHARH</name>
<accession>A0A0F7SUA9</accession>